<dbReference type="Pfam" id="PF00337">
    <property type="entry name" value="Gal-bind_lectin"/>
    <property type="match status" value="2"/>
</dbReference>
<dbReference type="EnsemblMetazoa" id="CapteT206611">
    <property type="protein sequence ID" value="CapteP206611"/>
    <property type="gene ID" value="CapteG206611"/>
</dbReference>
<dbReference type="OrthoDB" id="6053087at2759"/>
<evidence type="ECO:0000256" key="2">
    <source>
        <dbReference type="SAM" id="MobiDB-lite"/>
    </source>
</evidence>
<dbReference type="STRING" id="283909.R7TFK1"/>
<dbReference type="SMART" id="SM00908">
    <property type="entry name" value="Gal-bind_lectin"/>
    <property type="match status" value="2"/>
</dbReference>
<dbReference type="PROSITE" id="PS51304">
    <property type="entry name" value="GALECTIN"/>
    <property type="match status" value="2"/>
</dbReference>
<evidence type="ECO:0000256" key="1">
    <source>
        <dbReference type="ARBA" id="ARBA00022734"/>
    </source>
</evidence>
<evidence type="ECO:0000313" key="4">
    <source>
        <dbReference type="EMBL" id="ELT89811.1"/>
    </source>
</evidence>
<reference evidence="5" key="3">
    <citation type="submission" date="2015-06" db="UniProtKB">
        <authorList>
            <consortium name="EnsemblMetazoa"/>
        </authorList>
    </citation>
    <scope>IDENTIFICATION</scope>
</reference>
<dbReference type="GO" id="GO:0030246">
    <property type="term" value="F:carbohydrate binding"/>
    <property type="evidence" value="ECO:0007669"/>
    <property type="project" value="UniProtKB-KW"/>
</dbReference>
<organism evidence="4">
    <name type="scientific">Capitella teleta</name>
    <name type="common">Polychaete worm</name>
    <dbReference type="NCBI Taxonomy" id="283909"/>
    <lineage>
        <taxon>Eukaryota</taxon>
        <taxon>Metazoa</taxon>
        <taxon>Spiralia</taxon>
        <taxon>Lophotrochozoa</taxon>
        <taxon>Annelida</taxon>
        <taxon>Polychaeta</taxon>
        <taxon>Sedentaria</taxon>
        <taxon>Scolecida</taxon>
        <taxon>Capitellidae</taxon>
        <taxon>Capitella</taxon>
    </lineage>
</organism>
<dbReference type="Gene3D" id="2.60.120.200">
    <property type="match status" value="2"/>
</dbReference>
<protein>
    <recommendedName>
        <fullName evidence="3">Galectin domain-containing protein</fullName>
    </recommendedName>
</protein>
<dbReference type="SUPFAM" id="SSF49899">
    <property type="entry name" value="Concanavalin A-like lectins/glucanases"/>
    <property type="match status" value="2"/>
</dbReference>
<dbReference type="EMBL" id="KB311159">
    <property type="protein sequence ID" value="ELT89811.1"/>
    <property type="molecule type" value="Genomic_DNA"/>
</dbReference>
<evidence type="ECO:0000313" key="5">
    <source>
        <dbReference type="EnsemblMetazoa" id="CapteP206611"/>
    </source>
</evidence>
<dbReference type="PANTHER" id="PTHR11346">
    <property type="entry name" value="GALECTIN"/>
    <property type="match status" value="1"/>
</dbReference>
<feature type="region of interest" description="Disordered" evidence="2">
    <location>
        <begin position="1"/>
        <end position="56"/>
    </location>
</feature>
<reference evidence="6" key="1">
    <citation type="submission" date="2012-12" db="EMBL/GenBank/DDBJ databases">
        <authorList>
            <person name="Hellsten U."/>
            <person name="Grimwood J."/>
            <person name="Chapman J.A."/>
            <person name="Shapiro H."/>
            <person name="Aerts A."/>
            <person name="Otillar R.P."/>
            <person name="Terry A.Y."/>
            <person name="Boore J.L."/>
            <person name="Simakov O."/>
            <person name="Marletaz F."/>
            <person name="Cho S.-J."/>
            <person name="Edsinger-Gonzales E."/>
            <person name="Havlak P."/>
            <person name="Kuo D.-H."/>
            <person name="Larsson T."/>
            <person name="Lv J."/>
            <person name="Arendt D."/>
            <person name="Savage R."/>
            <person name="Osoegawa K."/>
            <person name="de Jong P."/>
            <person name="Lindberg D.R."/>
            <person name="Seaver E.C."/>
            <person name="Weisblat D.A."/>
            <person name="Putnam N.H."/>
            <person name="Grigoriev I.V."/>
            <person name="Rokhsar D.S."/>
        </authorList>
    </citation>
    <scope>NUCLEOTIDE SEQUENCE</scope>
    <source>
        <strain evidence="6">I ESC-2004</strain>
    </source>
</reference>
<dbReference type="PANTHER" id="PTHR11346:SF147">
    <property type="entry name" value="GALECTIN"/>
    <property type="match status" value="1"/>
</dbReference>
<proteinExistence type="predicted"/>
<feature type="compositionally biased region" description="Basic and acidic residues" evidence="2">
    <location>
        <begin position="9"/>
        <end position="28"/>
    </location>
</feature>
<reference evidence="4 6" key="2">
    <citation type="journal article" date="2013" name="Nature">
        <title>Insights into bilaterian evolution from three spiralian genomes.</title>
        <authorList>
            <person name="Simakov O."/>
            <person name="Marletaz F."/>
            <person name="Cho S.J."/>
            <person name="Edsinger-Gonzales E."/>
            <person name="Havlak P."/>
            <person name="Hellsten U."/>
            <person name="Kuo D.H."/>
            <person name="Larsson T."/>
            <person name="Lv J."/>
            <person name="Arendt D."/>
            <person name="Savage R."/>
            <person name="Osoegawa K."/>
            <person name="de Jong P."/>
            <person name="Grimwood J."/>
            <person name="Chapman J.A."/>
            <person name="Shapiro H."/>
            <person name="Aerts A."/>
            <person name="Otillar R.P."/>
            <person name="Terry A.Y."/>
            <person name="Boore J.L."/>
            <person name="Grigoriev I.V."/>
            <person name="Lindberg D.R."/>
            <person name="Seaver E.C."/>
            <person name="Weisblat D.A."/>
            <person name="Putnam N.H."/>
            <person name="Rokhsar D.S."/>
        </authorList>
    </citation>
    <scope>NUCLEOTIDE SEQUENCE</scope>
    <source>
        <strain evidence="4 6">I ESC-2004</strain>
    </source>
</reference>
<feature type="domain" description="Galectin" evidence="3">
    <location>
        <begin position="253"/>
        <end position="394"/>
    </location>
</feature>
<accession>R7TFK1</accession>
<dbReference type="Proteomes" id="UP000014760">
    <property type="component" value="Unassembled WGS sequence"/>
</dbReference>
<dbReference type="CDD" id="cd00070">
    <property type="entry name" value="GLECT"/>
    <property type="match status" value="1"/>
</dbReference>
<dbReference type="AlphaFoldDB" id="R7TFK1"/>
<keyword evidence="1" id="KW-0430">Lectin</keyword>
<feature type="non-terminal residue" evidence="4">
    <location>
        <position position="552"/>
    </location>
</feature>
<dbReference type="EMBL" id="AMQN01032325">
    <property type="status" value="NOT_ANNOTATED_CDS"/>
    <property type="molecule type" value="Genomic_DNA"/>
</dbReference>
<gene>
    <name evidence="4" type="ORF">CAPTEDRAFT_206611</name>
</gene>
<evidence type="ECO:0000259" key="3">
    <source>
        <dbReference type="PROSITE" id="PS51304"/>
    </source>
</evidence>
<feature type="domain" description="Galectin" evidence="3">
    <location>
        <begin position="419"/>
        <end position="552"/>
    </location>
</feature>
<dbReference type="InterPro" id="IPR013320">
    <property type="entry name" value="ConA-like_dom_sf"/>
</dbReference>
<dbReference type="HOGENOM" id="CLU_493989_0_0_1"/>
<evidence type="ECO:0000313" key="6">
    <source>
        <dbReference type="Proteomes" id="UP000014760"/>
    </source>
</evidence>
<name>R7TFK1_CAPTE</name>
<sequence length="552" mass="62974">MESGSDSATDPRETDVIPGQEHHLDRVVEQSSFEDDDDDDRSAGRPEFNVTDYFQQIKPVEFSSSDEDPQEDFEDIIVHEGDTRETFVDFSRGIYEIQQRDLMDPEEGAAFSHLSDIMEKSEEYGVEAAYVTNGHYPIGDNGDDIVGTLEEGTSLLDDVSDTHDFLPHRSIHLESVAGSSSLELDKFARERHQRQTAQNEILADGEGSPEARVEPKQEVTMVTRRRVRMQTNDMTLPNTAPKKLVAGCTQRMPTIRRLERLKVDRSISIQGLVDEDAQDFSVCLQSTSRSMPHTDVLFMLKPCFGVNGCTIICNTFLYESFGTPTVFSPQDLFTKEFPFSQGKSFTMVIVIKSNHYEVKVDERSILVFDHRVHPDKVSHIRLEGDMRVEFIECPRTLVGEISSYLVLGYNIHMFQKLPYIKELPHGLRDGQVLVIDTFIQPQSKSFQLHLTAKHQDIYAGFYTRVSFEGVITKVRCQGFVNDKRDEEVTIDGHLPIFRNRELELRVVIGQRRIELLLDGEWFADYDHQLPIEKLNSLAMDGDIALFEASVYK</sequence>
<dbReference type="InterPro" id="IPR044156">
    <property type="entry name" value="Galectin-like"/>
</dbReference>
<dbReference type="InterPro" id="IPR001079">
    <property type="entry name" value="Galectin_CRD"/>
</dbReference>
<keyword evidence="6" id="KW-1185">Reference proteome</keyword>
<dbReference type="SMART" id="SM00276">
    <property type="entry name" value="GLECT"/>
    <property type="match status" value="2"/>
</dbReference>